<dbReference type="Pfam" id="PF01687">
    <property type="entry name" value="Flavokinase"/>
    <property type="match status" value="1"/>
</dbReference>
<dbReference type="Pfam" id="PF06574">
    <property type="entry name" value="FAD_syn"/>
    <property type="match status" value="1"/>
</dbReference>
<comment type="catalytic activity">
    <reaction evidence="13 15">
        <text>riboflavin + ATP = FMN + ADP + H(+)</text>
        <dbReference type="Rhea" id="RHEA:14357"/>
        <dbReference type="ChEBI" id="CHEBI:15378"/>
        <dbReference type="ChEBI" id="CHEBI:30616"/>
        <dbReference type="ChEBI" id="CHEBI:57986"/>
        <dbReference type="ChEBI" id="CHEBI:58210"/>
        <dbReference type="ChEBI" id="CHEBI:456216"/>
        <dbReference type="EC" id="2.7.1.26"/>
    </reaction>
</comment>
<evidence type="ECO:0000256" key="4">
    <source>
        <dbReference type="ARBA" id="ARBA00022630"/>
    </source>
</evidence>
<dbReference type="CDD" id="cd02064">
    <property type="entry name" value="FAD_synthetase_N"/>
    <property type="match status" value="1"/>
</dbReference>
<dbReference type="FunFam" id="2.40.30.30:FF:000003">
    <property type="entry name" value="Riboflavin biosynthesis protein"/>
    <property type="match status" value="1"/>
</dbReference>
<dbReference type="InterPro" id="IPR002606">
    <property type="entry name" value="Riboflavin_kinase_bac"/>
</dbReference>
<comment type="caution">
    <text evidence="17">The sequence shown here is derived from an EMBL/GenBank/DDBJ whole genome shotgun (WGS) entry which is preliminary data.</text>
</comment>
<dbReference type="EMBL" id="LXEY01000114">
    <property type="protein sequence ID" value="OAV51806.1"/>
    <property type="molecule type" value="Genomic_DNA"/>
</dbReference>
<evidence type="ECO:0000256" key="13">
    <source>
        <dbReference type="ARBA" id="ARBA00047880"/>
    </source>
</evidence>
<dbReference type="NCBIfam" id="TIGR00125">
    <property type="entry name" value="cyt_tran_rel"/>
    <property type="match status" value="1"/>
</dbReference>
<dbReference type="OrthoDB" id="9803667at2"/>
<dbReference type="EC" id="2.7.1.26" evidence="15"/>
<gene>
    <name evidence="17" type="ORF">A6F49_01590</name>
</gene>
<dbReference type="GO" id="GO:0009231">
    <property type="term" value="P:riboflavin biosynthetic process"/>
    <property type="evidence" value="ECO:0007669"/>
    <property type="project" value="InterPro"/>
</dbReference>
<organism evidence="17 18">
    <name type="scientific">Enteractinococcus helveticum</name>
    <dbReference type="NCBI Taxonomy" id="1837282"/>
    <lineage>
        <taxon>Bacteria</taxon>
        <taxon>Bacillati</taxon>
        <taxon>Actinomycetota</taxon>
        <taxon>Actinomycetes</taxon>
        <taxon>Micrococcales</taxon>
        <taxon>Micrococcaceae</taxon>
    </lineage>
</organism>
<dbReference type="SUPFAM" id="SSF82114">
    <property type="entry name" value="Riboflavin kinase-like"/>
    <property type="match status" value="1"/>
</dbReference>
<dbReference type="NCBIfam" id="NF004160">
    <property type="entry name" value="PRK05627.1-3"/>
    <property type="match status" value="1"/>
</dbReference>
<keyword evidence="8 15" id="KW-0547">Nucleotide-binding</keyword>
<dbReference type="SMART" id="SM00904">
    <property type="entry name" value="Flavokinase"/>
    <property type="match status" value="1"/>
</dbReference>
<evidence type="ECO:0000256" key="11">
    <source>
        <dbReference type="ARBA" id="ARBA00022840"/>
    </source>
</evidence>
<evidence type="ECO:0000256" key="6">
    <source>
        <dbReference type="ARBA" id="ARBA00022679"/>
    </source>
</evidence>
<sequence length="329" mass="36099">MQYWAGTAAIGKPPAPSVVTLGNFDGVHRGHQAVLKLVVDTAKQHDLKSVAVTFDPHPRLVHLPEEPLVPIVSLPQKIRLLETCELDATLVIHYTLKFAAQTAEEFVKNIVVDALNARMVVVGADTRFGAGNSGDINTLRKLGKIYDFTVVEVDDIGETERWSSTWVRETLTKGRVAEASRILGRYHSVEGEIVHGHARGRELGYPTANFANDSQGMIPADGVYAGWFTNGTGQRLPAAISVGSNPTFNDVVRTVEAHIFDRPEHEELQDFNLYGQHCTVEFVARLRGMLTFEGIDALIDQMEADVNKSRAILSGNAPEIDAPEPRSAR</sequence>
<keyword evidence="4 15" id="KW-0285">Flavoprotein</keyword>
<accession>A0A1B7LV15</accession>
<dbReference type="InterPro" id="IPR004821">
    <property type="entry name" value="Cyt_trans-like"/>
</dbReference>
<dbReference type="FunFam" id="3.40.50.620:FF:000021">
    <property type="entry name" value="Riboflavin biosynthesis protein"/>
    <property type="match status" value="1"/>
</dbReference>
<evidence type="ECO:0000256" key="1">
    <source>
        <dbReference type="ARBA" id="ARBA00002121"/>
    </source>
</evidence>
<dbReference type="GO" id="GO:0008531">
    <property type="term" value="F:riboflavin kinase activity"/>
    <property type="evidence" value="ECO:0007669"/>
    <property type="project" value="UniProtKB-UniRule"/>
</dbReference>
<dbReference type="NCBIfam" id="TIGR00083">
    <property type="entry name" value="ribF"/>
    <property type="match status" value="1"/>
</dbReference>
<evidence type="ECO:0000256" key="15">
    <source>
        <dbReference type="PIRNR" id="PIRNR004491"/>
    </source>
</evidence>
<dbReference type="Gene3D" id="3.40.50.620">
    <property type="entry name" value="HUPs"/>
    <property type="match status" value="1"/>
</dbReference>
<evidence type="ECO:0000256" key="2">
    <source>
        <dbReference type="ARBA" id="ARBA00004726"/>
    </source>
</evidence>
<evidence type="ECO:0000256" key="10">
    <source>
        <dbReference type="ARBA" id="ARBA00022827"/>
    </source>
</evidence>
<keyword evidence="7 15" id="KW-0548">Nucleotidyltransferase</keyword>
<keyword evidence="6 15" id="KW-0808">Transferase</keyword>
<dbReference type="UniPathway" id="UPA00277">
    <property type="reaction ID" value="UER00407"/>
</dbReference>
<dbReference type="InterPro" id="IPR015865">
    <property type="entry name" value="Riboflavin_kinase_bac/euk"/>
</dbReference>
<dbReference type="PANTHER" id="PTHR22749">
    <property type="entry name" value="RIBOFLAVIN KINASE/FMN ADENYLYLTRANSFERASE"/>
    <property type="match status" value="1"/>
</dbReference>
<comment type="similarity">
    <text evidence="15">Belongs to the ribF family.</text>
</comment>
<evidence type="ECO:0000256" key="9">
    <source>
        <dbReference type="ARBA" id="ARBA00022777"/>
    </source>
</evidence>
<comment type="pathway">
    <text evidence="3 15">Cofactor biosynthesis; FMN biosynthesis; FMN from riboflavin (ATP route): step 1/1.</text>
</comment>
<proteinExistence type="inferred from homology"/>
<evidence type="ECO:0000313" key="17">
    <source>
        <dbReference type="EMBL" id="OAV51806.1"/>
    </source>
</evidence>
<keyword evidence="9 15" id="KW-0418">Kinase</keyword>
<protein>
    <recommendedName>
        <fullName evidence="15">Riboflavin biosynthesis protein</fullName>
    </recommendedName>
    <domain>
        <recommendedName>
            <fullName evidence="15">Riboflavin kinase</fullName>
            <ecNumber evidence="15">2.7.1.26</ecNumber>
        </recommendedName>
        <alternativeName>
            <fullName evidence="15">Flavokinase</fullName>
        </alternativeName>
    </domain>
    <domain>
        <recommendedName>
            <fullName evidence="15">FMN adenylyltransferase</fullName>
            <ecNumber evidence="15">2.7.7.2</ecNumber>
        </recommendedName>
        <alternativeName>
            <fullName evidence="15">FAD pyrophosphorylase</fullName>
        </alternativeName>
        <alternativeName>
            <fullName evidence="15">FAD synthase</fullName>
        </alternativeName>
    </domain>
</protein>
<dbReference type="GO" id="GO:0005524">
    <property type="term" value="F:ATP binding"/>
    <property type="evidence" value="ECO:0007669"/>
    <property type="project" value="UniProtKB-UniRule"/>
</dbReference>
<dbReference type="GO" id="GO:0003919">
    <property type="term" value="F:FMN adenylyltransferase activity"/>
    <property type="evidence" value="ECO:0007669"/>
    <property type="project" value="UniProtKB-UniRule"/>
</dbReference>
<comment type="catalytic activity">
    <reaction evidence="14 15">
        <text>FMN + ATP + H(+) = FAD + diphosphate</text>
        <dbReference type="Rhea" id="RHEA:17237"/>
        <dbReference type="ChEBI" id="CHEBI:15378"/>
        <dbReference type="ChEBI" id="CHEBI:30616"/>
        <dbReference type="ChEBI" id="CHEBI:33019"/>
        <dbReference type="ChEBI" id="CHEBI:57692"/>
        <dbReference type="ChEBI" id="CHEBI:58210"/>
        <dbReference type="EC" id="2.7.7.2"/>
    </reaction>
</comment>
<dbReference type="InterPro" id="IPR023465">
    <property type="entry name" value="Riboflavin_kinase_dom_sf"/>
</dbReference>
<dbReference type="UniPathway" id="UPA00276">
    <property type="reaction ID" value="UER00406"/>
</dbReference>
<evidence type="ECO:0000256" key="8">
    <source>
        <dbReference type="ARBA" id="ARBA00022741"/>
    </source>
</evidence>
<evidence type="ECO:0000259" key="16">
    <source>
        <dbReference type="SMART" id="SM00904"/>
    </source>
</evidence>
<evidence type="ECO:0000313" key="18">
    <source>
        <dbReference type="Proteomes" id="UP000078292"/>
    </source>
</evidence>
<evidence type="ECO:0000256" key="7">
    <source>
        <dbReference type="ARBA" id="ARBA00022695"/>
    </source>
</evidence>
<dbReference type="GO" id="GO:0006747">
    <property type="term" value="P:FAD biosynthetic process"/>
    <property type="evidence" value="ECO:0007669"/>
    <property type="project" value="UniProtKB-UniRule"/>
</dbReference>
<comment type="pathway">
    <text evidence="2 15">Cofactor biosynthesis; FAD biosynthesis; FAD from FMN: step 1/1.</text>
</comment>
<keyword evidence="18" id="KW-1185">Reference proteome</keyword>
<dbReference type="SUPFAM" id="SSF52374">
    <property type="entry name" value="Nucleotidylyl transferase"/>
    <property type="match status" value="1"/>
</dbReference>
<keyword evidence="12" id="KW-0511">Multifunctional enzyme</keyword>
<dbReference type="Gene3D" id="2.40.30.30">
    <property type="entry name" value="Riboflavin kinase-like"/>
    <property type="match status" value="1"/>
</dbReference>
<keyword evidence="11 15" id="KW-0067">ATP-binding</keyword>
<evidence type="ECO:0000256" key="5">
    <source>
        <dbReference type="ARBA" id="ARBA00022643"/>
    </source>
</evidence>
<dbReference type="PIRSF" id="PIRSF004491">
    <property type="entry name" value="FAD_Synth"/>
    <property type="match status" value="1"/>
</dbReference>
<evidence type="ECO:0000256" key="14">
    <source>
        <dbReference type="ARBA" id="ARBA00049494"/>
    </source>
</evidence>
<evidence type="ECO:0000256" key="3">
    <source>
        <dbReference type="ARBA" id="ARBA00005201"/>
    </source>
</evidence>
<keyword evidence="10 15" id="KW-0274">FAD</keyword>
<comment type="function">
    <text evidence="1">Catalyzes the phosphorylation of riboflavin to FMN followed by the adenylation of FMN to FAD.</text>
</comment>
<keyword evidence="5 15" id="KW-0288">FMN</keyword>
<reference evidence="17 18" key="1">
    <citation type="submission" date="2016-04" db="EMBL/GenBank/DDBJ databases">
        <title>First whole genome shotgun sequence of the bacterium Enteractinococcus sp. strain UASWS1574.</title>
        <authorList>
            <person name="Crovadore J."/>
            <person name="Chablais R."/>
            <person name="Lefort F."/>
        </authorList>
    </citation>
    <scope>NUCLEOTIDE SEQUENCE [LARGE SCALE GENOMIC DNA]</scope>
    <source>
        <strain evidence="17 18">UASWS1574</strain>
    </source>
</reference>
<dbReference type="GO" id="GO:0009398">
    <property type="term" value="P:FMN biosynthetic process"/>
    <property type="evidence" value="ECO:0007669"/>
    <property type="project" value="UniProtKB-UniRule"/>
</dbReference>
<dbReference type="STRING" id="1837282.A6F49_01590"/>
<feature type="domain" description="Riboflavin kinase" evidence="16">
    <location>
        <begin position="182"/>
        <end position="314"/>
    </location>
</feature>
<dbReference type="PANTHER" id="PTHR22749:SF6">
    <property type="entry name" value="RIBOFLAVIN KINASE"/>
    <property type="match status" value="1"/>
</dbReference>
<dbReference type="AlphaFoldDB" id="A0A1B7LV15"/>
<name>A0A1B7LV15_9MICC</name>
<dbReference type="InterPro" id="IPR015864">
    <property type="entry name" value="FAD_synthase"/>
</dbReference>
<evidence type="ECO:0000256" key="12">
    <source>
        <dbReference type="ARBA" id="ARBA00023268"/>
    </source>
</evidence>
<dbReference type="InterPro" id="IPR023468">
    <property type="entry name" value="Riboflavin_kinase"/>
</dbReference>
<dbReference type="EC" id="2.7.7.2" evidence="15"/>
<dbReference type="InterPro" id="IPR014729">
    <property type="entry name" value="Rossmann-like_a/b/a_fold"/>
</dbReference>
<dbReference type="RefSeq" id="WP_043055651.1">
    <property type="nucleotide sequence ID" value="NZ_LXEY01000114.1"/>
</dbReference>
<dbReference type="Proteomes" id="UP000078292">
    <property type="component" value="Unassembled WGS sequence"/>
</dbReference>